<keyword evidence="5" id="KW-0812">Transmembrane</keyword>
<protein>
    <submittedName>
        <fullName evidence="6">Tetratricopeptide repeat protein</fullName>
    </submittedName>
</protein>
<evidence type="ECO:0000256" key="3">
    <source>
        <dbReference type="PROSITE-ProRule" id="PRU00339"/>
    </source>
</evidence>
<dbReference type="Pfam" id="PF13432">
    <property type="entry name" value="TPR_16"/>
    <property type="match status" value="2"/>
</dbReference>
<dbReference type="InterPro" id="IPR051685">
    <property type="entry name" value="Ycf3/AcsC/BcsC/TPR_MFPF"/>
</dbReference>
<proteinExistence type="predicted"/>
<dbReference type="InterPro" id="IPR011990">
    <property type="entry name" value="TPR-like_helical_dom_sf"/>
</dbReference>
<evidence type="ECO:0000256" key="1">
    <source>
        <dbReference type="ARBA" id="ARBA00022737"/>
    </source>
</evidence>
<reference evidence="6" key="1">
    <citation type="submission" date="2021-05" db="EMBL/GenBank/DDBJ databases">
        <authorList>
            <person name="Pietrasiak N."/>
            <person name="Ward R."/>
            <person name="Stajich J.E."/>
            <person name="Kurbessoian T."/>
        </authorList>
    </citation>
    <scope>NUCLEOTIDE SEQUENCE</scope>
    <source>
        <strain evidence="6">UHER 2000/2452</strain>
    </source>
</reference>
<dbReference type="PANTHER" id="PTHR44943:SF8">
    <property type="entry name" value="TPR REPEAT-CONTAINING PROTEIN MJ0263"/>
    <property type="match status" value="1"/>
</dbReference>
<feature type="repeat" description="TPR" evidence="3">
    <location>
        <begin position="315"/>
        <end position="348"/>
    </location>
</feature>
<accession>A0A951ULP7</accession>
<dbReference type="AlphaFoldDB" id="A0A951ULP7"/>
<keyword evidence="5" id="KW-0472">Membrane</keyword>
<keyword evidence="4" id="KW-0175">Coiled coil</keyword>
<dbReference type="Gene3D" id="1.25.40.10">
    <property type="entry name" value="Tetratricopeptide repeat domain"/>
    <property type="match status" value="2"/>
</dbReference>
<dbReference type="SUPFAM" id="SSF48452">
    <property type="entry name" value="TPR-like"/>
    <property type="match status" value="1"/>
</dbReference>
<keyword evidence="5" id="KW-1133">Transmembrane helix</keyword>
<dbReference type="EMBL" id="JAHHHD010000006">
    <property type="protein sequence ID" value="MBW4658550.1"/>
    <property type="molecule type" value="Genomic_DNA"/>
</dbReference>
<sequence>MRRHVHIGSGLIGIVAASWIGFPAVVAQGSPSQLVSQVTLPSTQEQPQRLQEANRMQDLQQELQMRKVVQEEVDRAFNHTTALLNVLLAILTVLPIIATVLLYLSRQRAIQQLREEMDEQIRKEIEAQVQAELKQQTLIIQKQMLELGQESLAVTRQVQQQASEFQAEIDQLKTEFETQLEALKSAATEVEREKDRIFQQITSITLVATSKDELSDEKKRKIETLTEQLDHLKSKSSSLDLCINDFVREGDALFFAGRYAEAIHAYDQAIGKTLVDVDDLFAAWHGKTKALRRLRQYPQALAASTRAMALKPDDSLMWFERGYLLHIQGQYAEALEIYDRLIANQPSFYRARNHRGYVLLKLKRYEEAIAELNKSIEIKPDYGNGYYGKAYYYLLHDQPDLALENLKISIAYYPRYKTRVKTDSDFASLWDNYHFQDLVGISVASKSVIQE</sequence>
<evidence type="ECO:0000256" key="2">
    <source>
        <dbReference type="ARBA" id="ARBA00022803"/>
    </source>
</evidence>
<evidence type="ECO:0000256" key="5">
    <source>
        <dbReference type="SAM" id="Phobius"/>
    </source>
</evidence>
<name>A0A951ULP7_9CYAN</name>
<evidence type="ECO:0000313" key="7">
    <source>
        <dbReference type="Proteomes" id="UP000757435"/>
    </source>
</evidence>
<keyword evidence="2 3" id="KW-0802">TPR repeat</keyword>
<dbReference type="SMART" id="SM00028">
    <property type="entry name" value="TPR"/>
    <property type="match status" value="5"/>
</dbReference>
<reference evidence="6" key="2">
    <citation type="journal article" date="2022" name="Microbiol. Resour. Announc.">
        <title>Metagenome Sequencing to Explore Phylogenomics of Terrestrial Cyanobacteria.</title>
        <authorList>
            <person name="Ward R.D."/>
            <person name="Stajich J.E."/>
            <person name="Johansen J.R."/>
            <person name="Huntemann M."/>
            <person name="Clum A."/>
            <person name="Foster B."/>
            <person name="Foster B."/>
            <person name="Roux S."/>
            <person name="Palaniappan K."/>
            <person name="Varghese N."/>
            <person name="Mukherjee S."/>
            <person name="Reddy T.B.K."/>
            <person name="Daum C."/>
            <person name="Copeland A."/>
            <person name="Chen I.A."/>
            <person name="Ivanova N.N."/>
            <person name="Kyrpides N.C."/>
            <person name="Shapiro N."/>
            <person name="Eloe-Fadrosh E.A."/>
            <person name="Pietrasiak N."/>
        </authorList>
    </citation>
    <scope>NUCLEOTIDE SEQUENCE</scope>
    <source>
        <strain evidence="6">UHER 2000/2452</strain>
    </source>
</reference>
<feature type="transmembrane region" description="Helical" evidence="5">
    <location>
        <begin position="82"/>
        <end position="104"/>
    </location>
</feature>
<organism evidence="6 7">
    <name type="scientific">Drouetiella hepatica Uher 2000/2452</name>
    <dbReference type="NCBI Taxonomy" id="904376"/>
    <lineage>
        <taxon>Bacteria</taxon>
        <taxon>Bacillati</taxon>
        <taxon>Cyanobacteriota</taxon>
        <taxon>Cyanophyceae</taxon>
        <taxon>Oculatellales</taxon>
        <taxon>Oculatellaceae</taxon>
        <taxon>Drouetiella</taxon>
    </lineage>
</organism>
<gene>
    <name evidence="6" type="ORF">KME15_07740</name>
</gene>
<dbReference type="PROSITE" id="PS50005">
    <property type="entry name" value="TPR"/>
    <property type="match status" value="2"/>
</dbReference>
<dbReference type="InterPro" id="IPR019734">
    <property type="entry name" value="TPR_rpt"/>
</dbReference>
<feature type="repeat" description="TPR" evidence="3">
    <location>
        <begin position="349"/>
        <end position="382"/>
    </location>
</feature>
<evidence type="ECO:0000313" key="6">
    <source>
        <dbReference type="EMBL" id="MBW4658550.1"/>
    </source>
</evidence>
<dbReference type="PANTHER" id="PTHR44943">
    <property type="entry name" value="CELLULOSE SYNTHASE OPERON PROTEIN C"/>
    <property type="match status" value="1"/>
</dbReference>
<comment type="caution">
    <text evidence="6">The sequence shown here is derived from an EMBL/GenBank/DDBJ whole genome shotgun (WGS) entry which is preliminary data.</text>
</comment>
<feature type="coiled-coil region" evidence="4">
    <location>
        <begin position="155"/>
        <end position="235"/>
    </location>
</feature>
<dbReference type="Proteomes" id="UP000757435">
    <property type="component" value="Unassembled WGS sequence"/>
</dbReference>
<dbReference type="NCBIfam" id="NF047558">
    <property type="entry name" value="TPR_END_plus"/>
    <property type="match status" value="1"/>
</dbReference>
<keyword evidence="1" id="KW-0677">Repeat</keyword>
<evidence type="ECO:0000256" key="4">
    <source>
        <dbReference type="SAM" id="Coils"/>
    </source>
</evidence>